<reference evidence="1 2" key="1">
    <citation type="submission" date="2018-08" db="EMBL/GenBank/DDBJ databases">
        <title>Lysobacter sp. zong2l5, whole genome shotgun sequence.</title>
        <authorList>
            <person name="Zhang X."/>
            <person name="Feng G."/>
            <person name="Zhu H."/>
        </authorList>
    </citation>
    <scope>NUCLEOTIDE SEQUENCE [LARGE SCALE GENOMIC DNA]</scope>
    <source>
        <strain evidence="2">zong2l5</strain>
    </source>
</reference>
<dbReference type="Proteomes" id="UP000264492">
    <property type="component" value="Unassembled WGS sequence"/>
</dbReference>
<evidence type="ECO:0008006" key="3">
    <source>
        <dbReference type="Google" id="ProtNLM"/>
    </source>
</evidence>
<name>A0A371K2Q3_9GAMM</name>
<proteinExistence type="predicted"/>
<evidence type="ECO:0000313" key="1">
    <source>
        <dbReference type="EMBL" id="RDZ28196.1"/>
    </source>
</evidence>
<gene>
    <name evidence="1" type="ORF">DX914_03360</name>
</gene>
<accession>A0A371K2Q3</accession>
<organism evidence="1 2">
    <name type="scientific">Lysobacter silvisoli</name>
    <dbReference type="NCBI Taxonomy" id="2293254"/>
    <lineage>
        <taxon>Bacteria</taxon>
        <taxon>Pseudomonadati</taxon>
        <taxon>Pseudomonadota</taxon>
        <taxon>Gammaproteobacteria</taxon>
        <taxon>Lysobacterales</taxon>
        <taxon>Lysobacteraceae</taxon>
        <taxon>Lysobacter</taxon>
    </lineage>
</organism>
<evidence type="ECO:0000313" key="2">
    <source>
        <dbReference type="Proteomes" id="UP000264492"/>
    </source>
</evidence>
<dbReference type="RefSeq" id="WP_115857639.1">
    <property type="nucleotide sequence ID" value="NZ_QTSU01000001.1"/>
</dbReference>
<dbReference type="EMBL" id="QTSU01000001">
    <property type="protein sequence ID" value="RDZ28196.1"/>
    <property type="molecule type" value="Genomic_DNA"/>
</dbReference>
<sequence length="65" mass="7306">MPSYYVDRRPQANGHHQVHAQGCPYLPLYRLHLGDFVHGAAALREAQRHYAPAAACRHCGGENLR</sequence>
<dbReference type="OrthoDB" id="47198at2"/>
<keyword evidence="2" id="KW-1185">Reference proteome</keyword>
<dbReference type="AlphaFoldDB" id="A0A371K2Q3"/>
<comment type="caution">
    <text evidence="1">The sequence shown here is derived from an EMBL/GenBank/DDBJ whole genome shotgun (WGS) entry which is preliminary data.</text>
</comment>
<protein>
    <recommendedName>
        <fullName evidence="3">Transposase</fullName>
    </recommendedName>
</protein>